<dbReference type="Pfam" id="PF04002">
    <property type="entry name" value="RadC"/>
    <property type="match status" value="1"/>
</dbReference>
<gene>
    <name evidence="8" type="primary">radC</name>
    <name evidence="8" type="ORF">HHL15_03880</name>
</gene>
<evidence type="ECO:0000256" key="1">
    <source>
        <dbReference type="ARBA" id="ARBA00022670"/>
    </source>
</evidence>
<evidence type="ECO:0000256" key="3">
    <source>
        <dbReference type="ARBA" id="ARBA00022801"/>
    </source>
</evidence>
<evidence type="ECO:0000256" key="4">
    <source>
        <dbReference type="ARBA" id="ARBA00022833"/>
    </source>
</evidence>
<dbReference type="NCBIfam" id="TIGR00608">
    <property type="entry name" value="radc"/>
    <property type="match status" value="1"/>
</dbReference>
<dbReference type="RefSeq" id="WP_169144505.1">
    <property type="nucleotide sequence ID" value="NZ_JABBGA010000002.1"/>
</dbReference>
<dbReference type="InterPro" id="IPR046778">
    <property type="entry name" value="UPF0758_N"/>
</dbReference>
<dbReference type="EMBL" id="JABBGA010000002">
    <property type="protein sequence ID" value="NML24864.1"/>
    <property type="molecule type" value="Genomic_DNA"/>
</dbReference>
<dbReference type="CDD" id="cd08071">
    <property type="entry name" value="MPN_DUF2466"/>
    <property type="match status" value="1"/>
</dbReference>
<dbReference type="PROSITE" id="PS01302">
    <property type="entry name" value="UPF0758"/>
    <property type="match status" value="1"/>
</dbReference>
<comment type="similarity">
    <text evidence="6">Belongs to the UPF0758 family.</text>
</comment>
<reference evidence="8 9" key="1">
    <citation type="submission" date="2020-04" db="EMBL/GenBank/DDBJ databases">
        <title>Zoogloea sp. G-4-1-14 isolated from soil.</title>
        <authorList>
            <person name="Dahal R.H."/>
        </authorList>
    </citation>
    <scope>NUCLEOTIDE SEQUENCE [LARGE SCALE GENOMIC DNA]</scope>
    <source>
        <strain evidence="8 9">G-4-1-14</strain>
    </source>
</reference>
<evidence type="ECO:0000256" key="5">
    <source>
        <dbReference type="ARBA" id="ARBA00023049"/>
    </source>
</evidence>
<protein>
    <submittedName>
        <fullName evidence="8">DNA repair protein RadC</fullName>
    </submittedName>
</protein>
<evidence type="ECO:0000256" key="6">
    <source>
        <dbReference type="RuleBase" id="RU003797"/>
    </source>
</evidence>
<dbReference type="PANTHER" id="PTHR30471:SF3">
    <property type="entry name" value="UPF0758 PROTEIN YEES-RELATED"/>
    <property type="match status" value="1"/>
</dbReference>
<keyword evidence="9" id="KW-1185">Reference proteome</keyword>
<dbReference type="PANTHER" id="PTHR30471">
    <property type="entry name" value="DNA REPAIR PROTEIN RADC"/>
    <property type="match status" value="1"/>
</dbReference>
<accession>A0A848G0N9</accession>
<dbReference type="Gene3D" id="1.10.150.20">
    <property type="entry name" value="5' to 3' exonuclease, C-terminal subdomain"/>
    <property type="match status" value="1"/>
</dbReference>
<dbReference type="GO" id="GO:0008237">
    <property type="term" value="F:metallopeptidase activity"/>
    <property type="evidence" value="ECO:0007669"/>
    <property type="project" value="UniProtKB-KW"/>
</dbReference>
<dbReference type="AlphaFoldDB" id="A0A848G0N9"/>
<dbReference type="Gene3D" id="3.40.140.10">
    <property type="entry name" value="Cytidine Deaminase, domain 2"/>
    <property type="match status" value="1"/>
</dbReference>
<name>A0A848G0N9_9RHOO</name>
<dbReference type="GO" id="GO:0046872">
    <property type="term" value="F:metal ion binding"/>
    <property type="evidence" value="ECO:0007669"/>
    <property type="project" value="UniProtKB-KW"/>
</dbReference>
<proteinExistence type="inferred from homology"/>
<dbReference type="InterPro" id="IPR020891">
    <property type="entry name" value="UPF0758_CS"/>
</dbReference>
<comment type="caution">
    <text evidence="8">The sequence shown here is derived from an EMBL/GenBank/DDBJ whole genome shotgun (WGS) entry which is preliminary data.</text>
</comment>
<dbReference type="InterPro" id="IPR037518">
    <property type="entry name" value="MPN"/>
</dbReference>
<keyword evidence="4" id="KW-0862">Zinc</keyword>
<keyword evidence="3" id="KW-0378">Hydrolase</keyword>
<dbReference type="PROSITE" id="PS50249">
    <property type="entry name" value="MPN"/>
    <property type="match status" value="1"/>
</dbReference>
<evidence type="ECO:0000313" key="9">
    <source>
        <dbReference type="Proteomes" id="UP000580043"/>
    </source>
</evidence>
<dbReference type="InterPro" id="IPR010994">
    <property type="entry name" value="RuvA_2-like"/>
</dbReference>
<sequence>MAITDWPADERPRERLLARGAAALSDAELLALFLRVGIRGKSAVDLARDLISHFGGLTALCNASADAFSAVPGMGPAKYAQLQAVLELARRALGEEMAHRDVFDSPGAVRDWLRLKLGQLPHEVFMILLLDAQNRVMASEELFRGTLSQTSVYPREVVKLVLKHNAAAVILAHNHPSGVGEPSHADQALTRSLSQALSLIDVRVLDHFIIAGNTPPFSFAERGLL</sequence>
<dbReference type="InterPro" id="IPR001405">
    <property type="entry name" value="UPF0758"/>
</dbReference>
<dbReference type="InterPro" id="IPR025657">
    <property type="entry name" value="RadC_JAB"/>
</dbReference>
<dbReference type="NCBIfam" id="NF000642">
    <property type="entry name" value="PRK00024.1"/>
    <property type="match status" value="1"/>
</dbReference>
<evidence type="ECO:0000256" key="2">
    <source>
        <dbReference type="ARBA" id="ARBA00022723"/>
    </source>
</evidence>
<evidence type="ECO:0000313" key="8">
    <source>
        <dbReference type="EMBL" id="NML24864.1"/>
    </source>
</evidence>
<organism evidence="8 9">
    <name type="scientific">Zoogloea dura</name>
    <dbReference type="NCBI Taxonomy" id="2728840"/>
    <lineage>
        <taxon>Bacteria</taxon>
        <taxon>Pseudomonadati</taxon>
        <taxon>Pseudomonadota</taxon>
        <taxon>Betaproteobacteria</taxon>
        <taxon>Rhodocyclales</taxon>
        <taxon>Zoogloeaceae</taxon>
        <taxon>Zoogloea</taxon>
    </lineage>
</organism>
<evidence type="ECO:0000259" key="7">
    <source>
        <dbReference type="PROSITE" id="PS50249"/>
    </source>
</evidence>
<keyword evidence="2" id="KW-0479">Metal-binding</keyword>
<dbReference type="SUPFAM" id="SSF47781">
    <property type="entry name" value="RuvA domain 2-like"/>
    <property type="match status" value="1"/>
</dbReference>
<dbReference type="Proteomes" id="UP000580043">
    <property type="component" value="Unassembled WGS sequence"/>
</dbReference>
<dbReference type="Pfam" id="PF20582">
    <property type="entry name" value="UPF0758_N"/>
    <property type="match status" value="1"/>
</dbReference>
<feature type="domain" description="MPN" evidence="7">
    <location>
        <begin position="102"/>
        <end position="225"/>
    </location>
</feature>
<keyword evidence="5" id="KW-0482">Metalloprotease</keyword>
<keyword evidence="1" id="KW-0645">Protease</keyword>
<dbReference type="GO" id="GO:0006508">
    <property type="term" value="P:proteolysis"/>
    <property type="evidence" value="ECO:0007669"/>
    <property type="project" value="UniProtKB-KW"/>
</dbReference>